<dbReference type="Proteomes" id="UP000789739">
    <property type="component" value="Unassembled WGS sequence"/>
</dbReference>
<dbReference type="EMBL" id="CAJVPI010001388">
    <property type="protein sequence ID" value="CAG8610370.1"/>
    <property type="molecule type" value="Genomic_DNA"/>
</dbReference>
<feature type="non-terminal residue" evidence="1">
    <location>
        <position position="76"/>
    </location>
</feature>
<organism evidence="1 2">
    <name type="scientific">Paraglomus brasilianum</name>
    <dbReference type="NCBI Taxonomy" id="144538"/>
    <lineage>
        <taxon>Eukaryota</taxon>
        <taxon>Fungi</taxon>
        <taxon>Fungi incertae sedis</taxon>
        <taxon>Mucoromycota</taxon>
        <taxon>Glomeromycotina</taxon>
        <taxon>Glomeromycetes</taxon>
        <taxon>Paraglomerales</taxon>
        <taxon>Paraglomeraceae</taxon>
        <taxon>Paraglomus</taxon>
    </lineage>
</organism>
<accession>A0A9N9GIB9</accession>
<name>A0A9N9GIB9_9GLOM</name>
<proteinExistence type="predicted"/>
<protein>
    <submittedName>
        <fullName evidence="1">8559_t:CDS:1</fullName>
    </submittedName>
</protein>
<dbReference type="AlphaFoldDB" id="A0A9N9GIB9"/>
<evidence type="ECO:0000313" key="1">
    <source>
        <dbReference type="EMBL" id="CAG8610370.1"/>
    </source>
</evidence>
<reference evidence="1" key="1">
    <citation type="submission" date="2021-06" db="EMBL/GenBank/DDBJ databases">
        <authorList>
            <person name="Kallberg Y."/>
            <person name="Tangrot J."/>
            <person name="Rosling A."/>
        </authorList>
    </citation>
    <scope>NUCLEOTIDE SEQUENCE</scope>
    <source>
        <strain evidence="1">BR232B</strain>
    </source>
</reference>
<gene>
    <name evidence="1" type="ORF">PBRASI_LOCUS8133</name>
</gene>
<keyword evidence="2" id="KW-1185">Reference proteome</keyword>
<evidence type="ECO:0000313" key="2">
    <source>
        <dbReference type="Proteomes" id="UP000789739"/>
    </source>
</evidence>
<comment type="caution">
    <text evidence="1">The sequence shown here is derived from an EMBL/GenBank/DDBJ whole genome shotgun (WGS) entry which is preliminary data.</text>
</comment>
<sequence>HGDGDKATPYLGTRDFDVNIGTRTGNGYGQLKKDLDKAERIRLPVCLYNQFWSLQPYIWKNFVRSLQLLCLEELCK</sequence>